<dbReference type="PANTHER" id="PTHR11590">
    <property type="entry name" value="PROTEIN-GLUTAMINE GAMMA-GLUTAMYLTRANSFERASE"/>
    <property type="match status" value="1"/>
</dbReference>
<name>A0ABQ7TDJ1_PHRPL</name>
<feature type="domain" description="Transglutaminase-like" evidence="2">
    <location>
        <begin position="274"/>
        <end position="365"/>
    </location>
</feature>
<dbReference type="SUPFAM" id="SSF81296">
    <property type="entry name" value="E set domains"/>
    <property type="match status" value="1"/>
</dbReference>
<evidence type="ECO:0000313" key="4">
    <source>
        <dbReference type="Proteomes" id="UP000826234"/>
    </source>
</evidence>
<dbReference type="PANTHER" id="PTHR11590:SF70">
    <property type="entry name" value="PROTEIN-GLUTAMINE GAMMA-GLUTAMYLTRANSFERASE 4"/>
    <property type="match status" value="1"/>
</dbReference>
<dbReference type="Gene3D" id="2.60.40.10">
    <property type="entry name" value="Immunoglobulins"/>
    <property type="match status" value="3"/>
</dbReference>
<dbReference type="InterPro" id="IPR038765">
    <property type="entry name" value="Papain-like_cys_pep_sf"/>
</dbReference>
<dbReference type="InterPro" id="IPR001102">
    <property type="entry name" value="Transglutaminase_N"/>
</dbReference>
<dbReference type="Gene3D" id="3.90.260.10">
    <property type="entry name" value="Transglutaminase-like"/>
    <property type="match status" value="1"/>
</dbReference>
<dbReference type="InterPro" id="IPR013783">
    <property type="entry name" value="Ig-like_fold"/>
</dbReference>
<dbReference type="InterPro" id="IPR036238">
    <property type="entry name" value="Transglutaminase_C_sf"/>
</dbReference>
<dbReference type="Pfam" id="PF01841">
    <property type="entry name" value="Transglut_core"/>
    <property type="match status" value="1"/>
</dbReference>
<evidence type="ECO:0000259" key="2">
    <source>
        <dbReference type="SMART" id="SM00460"/>
    </source>
</evidence>
<dbReference type="SMART" id="SM00460">
    <property type="entry name" value="TGc"/>
    <property type="match status" value="1"/>
</dbReference>
<dbReference type="InterPro" id="IPR002931">
    <property type="entry name" value="Transglutaminase-like"/>
</dbReference>
<evidence type="ECO:0000313" key="3">
    <source>
        <dbReference type="EMBL" id="KAH0627233.1"/>
    </source>
</evidence>
<sequence>QIETQNRKESISLLSFPGFSLEATGVDFLRKENTFLHHTNKYKNDSLVVRRGQAFQLKVSFTRELKDDDKIFLQFSIGKQAKHTLSIPVFQGVNIVALVYNLELANKEENSYRLCLIAVSSPADAIVGKYVLDVITESNIYHSGKNYLYVLFNPWCEADSVFMPDDAQKDEYVLSTTGYLYCGPTEYVLAKSWHYGQFEEDILDCCMYLLQRSELGPNDQRDPIMIARAMSALVNMRDDNGVIRGKWTEGYEGGSSPTEWRGSVRILQQYYRTKKPVFYAQCWIFSGVLTTVMRCLGIPARSVTTTDSARDTEKNINVDIYFNEKKEQLPSADFIWNFHVWNDVWMKRPDLPEGYDGWQAIDGTPQEKSQGLKYFFLIFLLSDSEEERKAMETALSHVSSPTCAVEQVLKYFKASIELGLEEVEAFLPGQPIDLNIVVKNKSADAKMVNLSVSCHLESYIGKVEASLATLQQTVQTEGNTVIQIPLNIPADAYMKVLSQTEDELLVKVNIFADVQETNEKLIKPLTLSFQYPHLKVVMPQMAKVNEKFTCELIFKNILPIPLEKCRLLVEDLDIPLKIFDHG</sequence>
<organism evidence="3 4">
    <name type="scientific">Phrynosoma platyrhinos</name>
    <name type="common">Desert horned lizard</name>
    <dbReference type="NCBI Taxonomy" id="52577"/>
    <lineage>
        <taxon>Eukaryota</taxon>
        <taxon>Metazoa</taxon>
        <taxon>Chordata</taxon>
        <taxon>Craniata</taxon>
        <taxon>Vertebrata</taxon>
        <taxon>Euteleostomi</taxon>
        <taxon>Lepidosauria</taxon>
        <taxon>Squamata</taxon>
        <taxon>Bifurcata</taxon>
        <taxon>Unidentata</taxon>
        <taxon>Episquamata</taxon>
        <taxon>Toxicofera</taxon>
        <taxon>Iguania</taxon>
        <taxon>Phrynosomatidae</taxon>
        <taxon>Phrynosomatinae</taxon>
        <taxon>Phrynosoma</taxon>
    </lineage>
</organism>
<dbReference type="EMBL" id="JAIPUX010000521">
    <property type="protein sequence ID" value="KAH0627233.1"/>
    <property type="molecule type" value="Genomic_DNA"/>
</dbReference>
<feature type="non-terminal residue" evidence="3">
    <location>
        <position position="1"/>
    </location>
</feature>
<evidence type="ECO:0000256" key="1">
    <source>
        <dbReference type="ARBA" id="ARBA00005968"/>
    </source>
</evidence>
<dbReference type="SUPFAM" id="SSF54001">
    <property type="entry name" value="Cysteine proteinases"/>
    <property type="match status" value="1"/>
</dbReference>
<dbReference type="InterPro" id="IPR014756">
    <property type="entry name" value="Ig_E-set"/>
</dbReference>
<protein>
    <recommendedName>
        <fullName evidence="2">Transglutaminase-like domain-containing protein</fullName>
    </recommendedName>
</protein>
<dbReference type="Pfam" id="PF00868">
    <property type="entry name" value="Transglut_N"/>
    <property type="match status" value="1"/>
</dbReference>
<dbReference type="Proteomes" id="UP000826234">
    <property type="component" value="Unassembled WGS sequence"/>
</dbReference>
<comment type="caution">
    <text evidence="3">The sequence shown here is derived from an EMBL/GenBank/DDBJ whole genome shotgun (WGS) entry which is preliminary data.</text>
</comment>
<keyword evidence="4" id="KW-1185">Reference proteome</keyword>
<dbReference type="InterPro" id="IPR050779">
    <property type="entry name" value="Transglutaminase"/>
</dbReference>
<dbReference type="InterPro" id="IPR023608">
    <property type="entry name" value="Transglutaminase_animal"/>
</dbReference>
<comment type="similarity">
    <text evidence="1">Belongs to the transglutaminase superfamily. Transglutaminase family.</text>
</comment>
<gene>
    <name evidence="3" type="ORF">JD844_002738</name>
</gene>
<dbReference type="PIRSF" id="PIRSF000459">
    <property type="entry name" value="TGM_EBP42"/>
    <property type="match status" value="1"/>
</dbReference>
<dbReference type="SUPFAM" id="SSF49309">
    <property type="entry name" value="Transglutaminase, two C-terminal domains"/>
    <property type="match status" value="2"/>
</dbReference>
<dbReference type="InterPro" id="IPR036985">
    <property type="entry name" value="Transglutaminase-like_sf"/>
</dbReference>
<proteinExistence type="inferred from homology"/>
<reference evidence="3 4" key="1">
    <citation type="journal article" date="2022" name="Gigascience">
        <title>A chromosome-level genome assembly and annotation of the desert horned lizard, Phrynosoma platyrhinos, provides insight into chromosomal rearrangements among reptiles.</title>
        <authorList>
            <person name="Koochekian N."/>
            <person name="Ascanio A."/>
            <person name="Farleigh K."/>
            <person name="Card D.C."/>
            <person name="Schield D.R."/>
            <person name="Castoe T.A."/>
            <person name="Jezkova T."/>
        </authorList>
    </citation>
    <scope>NUCLEOTIDE SEQUENCE [LARGE SCALE GENOMIC DNA]</scope>
    <source>
        <strain evidence="3">NK-2021</strain>
    </source>
</reference>
<accession>A0ABQ7TDJ1</accession>